<dbReference type="SUPFAM" id="SSF56112">
    <property type="entry name" value="Protein kinase-like (PK-like)"/>
    <property type="match status" value="1"/>
</dbReference>
<dbReference type="PaxDb" id="35128-Thaps29000"/>
<comment type="catalytic activity">
    <reaction evidence="1">
        <text>a 1,2-diacyl-sn-glycero-3-phospho-(1D-myo-inositol) + ATP = a 1,2-diacyl-sn-glycero-3-phospho-(1D-myo-inositol 4-phosphate) + ADP + H(+)</text>
        <dbReference type="Rhea" id="RHEA:19877"/>
        <dbReference type="ChEBI" id="CHEBI:15378"/>
        <dbReference type="ChEBI" id="CHEBI:30616"/>
        <dbReference type="ChEBI" id="CHEBI:57880"/>
        <dbReference type="ChEBI" id="CHEBI:58178"/>
        <dbReference type="ChEBI" id="CHEBI:456216"/>
        <dbReference type="EC" id="2.7.1.67"/>
    </reaction>
</comment>
<dbReference type="GO" id="GO:0046854">
    <property type="term" value="P:phosphatidylinositol phosphate biosynthetic process"/>
    <property type="evidence" value="ECO:0007669"/>
    <property type="project" value="InterPro"/>
</dbReference>
<proteinExistence type="predicted"/>
<dbReference type="AlphaFoldDB" id="B5YNL9"/>
<keyword evidence="3" id="KW-0808">Transferase</keyword>
<dbReference type="InterPro" id="IPR018936">
    <property type="entry name" value="PI3/4_kinase_CS"/>
</dbReference>
<dbReference type="InterPro" id="IPR036940">
    <property type="entry name" value="PI3/4_kinase_cat_sf"/>
</dbReference>
<dbReference type="GeneID" id="7450712"/>
<feature type="domain" description="PI3K/PI4K catalytic" evidence="5">
    <location>
        <begin position="1"/>
        <end position="178"/>
    </location>
</feature>
<keyword evidence="4" id="KW-0418">Kinase</keyword>
<accession>B5YNL9</accession>
<dbReference type="HOGENOM" id="CLU_002446_0_1_1"/>
<dbReference type="PROSITE" id="PS00916">
    <property type="entry name" value="PI3_4_KINASE_2"/>
    <property type="match status" value="1"/>
</dbReference>
<dbReference type="InterPro" id="IPR000403">
    <property type="entry name" value="PI3/4_kinase_cat_dom"/>
</dbReference>
<evidence type="ECO:0000313" key="7">
    <source>
        <dbReference type="Proteomes" id="UP000001449"/>
    </source>
</evidence>
<dbReference type="GO" id="GO:0004430">
    <property type="term" value="F:1-phosphatidylinositol 4-kinase activity"/>
    <property type="evidence" value="ECO:0007669"/>
    <property type="project" value="UniProtKB-EC"/>
</dbReference>
<dbReference type="PANTHER" id="PTHR10048">
    <property type="entry name" value="PHOSPHATIDYLINOSITOL KINASE"/>
    <property type="match status" value="1"/>
</dbReference>
<dbReference type="RefSeq" id="XP_002296292.1">
    <property type="nucleotide sequence ID" value="XM_002296256.1"/>
</dbReference>
<protein>
    <recommendedName>
        <fullName evidence="2">1-phosphatidylinositol 4-kinase</fullName>
        <ecNumber evidence="2">2.7.1.67</ecNumber>
    </recommendedName>
</protein>
<evidence type="ECO:0000313" key="6">
    <source>
        <dbReference type="EMBL" id="ACI65009.1"/>
    </source>
</evidence>
<reference evidence="6 7" key="1">
    <citation type="journal article" date="2004" name="Science">
        <title>The genome of the diatom Thalassiosira pseudonana: ecology, evolution, and metabolism.</title>
        <authorList>
            <person name="Armbrust E.V."/>
            <person name="Berges J.A."/>
            <person name="Bowler C."/>
            <person name="Green B.R."/>
            <person name="Martinez D."/>
            <person name="Putnam N.H."/>
            <person name="Zhou S."/>
            <person name="Allen A.E."/>
            <person name="Apt K.E."/>
            <person name="Bechner M."/>
            <person name="Brzezinski M.A."/>
            <person name="Chaal B.K."/>
            <person name="Chiovitti A."/>
            <person name="Davis A.K."/>
            <person name="Demarest M.S."/>
            <person name="Detter J.C."/>
            <person name="Glavina T."/>
            <person name="Goodstein D."/>
            <person name="Hadi M.Z."/>
            <person name="Hellsten U."/>
            <person name="Hildebrand M."/>
            <person name="Jenkins B.D."/>
            <person name="Jurka J."/>
            <person name="Kapitonov V.V."/>
            <person name="Kroger N."/>
            <person name="Lau W.W."/>
            <person name="Lane T.W."/>
            <person name="Larimer F.W."/>
            <person name="Lippmeier J.C."/>
            <person name="Lucas S."/>
            <person name="Medina M."/>
            <person name="Montsant A."/>
            <person name="Obornik M."/>
            <person name="Parker M.S."/>
            <person name="Palenik B."/>
            <person name="Pazour G.J."/>
            <person name="Richardson P.M."/>
            <person name="Rynearson T.A."/>
            <person name="Saito M.A."/>
            <person name="Schwartz D.C."/>
            <person name="Thamatrakoln K."/>
            <person name="Valentin K."/>
            <person name="Vardi A."/>
            <person name="Wilkerson F.P."/>
            <person name="Rokhsar D.S."/>
        </authorList>
    </citation>
    <scope>NUCLEOTIDE SEQUENCE [LARGE SCALE GENOMIC DNA]</scope>
    <source>
        <strain evidence="6 7">CCMP1335</strain>
    </source>
</reference>
<organism evidence="6 7">
    <name type="scientific">Thalassiosira pseudonana</name>
    <name type="common">Marine diatom</name>
    <name type="synonym">Cyclotella nana</name>
    <dbReference type="NCBI Taxonomy" id="35128"/>
    <lineage>
        <taxon>Eukaryota</taxon>
        <taxon>Sar</taxon>
        <taxon>Stramenopiles</taxon>
        <taxon>Ochrophyta</taxon>
        <taxon>Bacillariophyta</taxon>
        <taxon>Coscinodiscophyceae</taxon>
        <taxon>Thalassiosirophycidae</taxon>
        <taxon>Thalassiosirales</taxon>
        <taxon>Thalassiosiraceae</taxon>
        <taxon>Thalassiosira</taxon>
    </lineage>
</organism>
<dbReference type="KEGG" id="tps:THAPS_29000"/>
<evidence type="ECO:0000256" key="1">
    <source>
        <dbReference type="ARBA" id="ARBA00001686"/>
    </source>
</evidence>
<evidence type="ECO:0000256" key="4">
    <source>
        <dbReference type="ARBA" id="ARBA00022777"/>
    </source>
</evidence>
<dbReference type="Gene3D" id="1.10.1070.11">
    <property type="entry name" value="Phosphatidylinositol 3-/4-kinase, catalytic domain"/>
    <property type="match status" value="1"/>
</dbReference>
<evidence type="ECO:0000256" key="3">
    <source>
        <dbReference type="ARBA" id="ARBA00022679"/>
    </source>
</evidence>
<dbReference type="InterPro" id="IPR015433">
    <property type="entry name" value="PI3/4_kinase"/>
</dbReference>
<dbReference type="Proteomes" id="UP000001449">
    <property type="component" value="Chromosome 7"/>
</dbReference>
<name>B5YNL9_THAPS</name>
<dbReference type="EC" id="2.7.1.67" evidence="2"/>
<dbReference type="OMA" id="HINFGFM"/>
<dbReference type="FunFam" id="1.10.1070.11:FF:000016">
    <property type="entry name" value="PIK1p Phosphatidylinositol 4-kinase"/>
    <property type="match status" value="1"/>
</dbReference>
<gene>
    <name evidence="6" type="ORF">THAPS_29000</name>
</gene>
<keyword evidence="7" id="KW-1185">Reference proteome</keyword>
<dbReference type="InterPro" id="IPR011009">
    <property type="entry name" value="Kinase-like_dom_sf"/>
</dbReference>
<evidence type="ECO:0000259" key="5">
    <source>
        <dbReference type="PROSITE" id="PS50290"/>
    </source>
</evidence>
<dbReference type="SMART" id="SM00146">
    <property type="entry name" value="PI3Kc"/>
    <property type="match status" value="1"/>
</dbReference>
<dbReference type="Pfam" id="PF00454">
    <property type="entry name" value="PI3_PI4_kinase"/>
    <property type="match status" value="1"/>
</dbReference>
<dbReference type="eggNOG" id="KOG0903">
    <property type="taxonomic scope" value="Eukaryota"/>
</dbReference>
<evidence type="ECO:0000256" key="2">
    <source>
        <dbReference type="ARBA" id="ARBA00012169"/>
    </source>
</evidence>
<reference evidence="6 7" key="2">
    <citation type="journal article" date="2008" name="Nature">
        <title>The Phaeodactylum genome reveals the evolutionary history of diatom genomes.</title>
        <authorList>
            <person name="Bowler C."/>
            <person name="Allen A.E."/>
            <person name="Badger J.H."/>
            <person name="Grimwood J."/>
            <person name="Jabbari K."/>
            <person name="Kuo A."/>
            <person name="Maheswari U."/>
            <person name="Martens C."/>
            <person name="Maumus F."/>
            <person name="Otillar R.P."/>
            <person name="Rayko E."/>
            <person name="Salamov A."/>
            <person name="Vandepoele K."/>
            <person name="Beszteri B."/>
            <person name="Gruber A."/>
            <person name="Heijde M."/>
            <person name="Katinka M."/>
            <person name="Mock T."/>
            <person name="Valentin K."/>
            <person name="Verret F."/>
            <person name="Berges J.A."/>
            <person name="Brownlee C."/>
            <person name="Cadoret J.P."/>
            <person name="Chiovitti A."/>
            <person name="Choi C.J."/>
            <person name="Coesel S."/>
            <person name="De Martino A."/>
            <person name="Detter J.C."/>
            <person name="Durkin C."/>
            <person name="Falciatore A."/>
            <person name="Fournet J."/>
            <person name="Haruta M."/>
            <person name="Huysman M.J."/>
            <person name="Jenkins B.D."/>
            <person name="Jiroutova K."/>
            <person name="Jorgensen R.E."/>
            <person name="Joubert Y."/>
            <person name="Kaplan A."/>
            <person name="Kroger N."/>
            <person name="Kroth P.G."/>
            <person name="La Roche J."/>
            <person name="Lindquist E."/>
            <person name="Lommer M."/>
            <person name="Martin-Jezequel V."/>
            <person name="Lopez P.J."/>
            <person name="Lucas S."/>
            <person name="Mangogna M."/>
            <person name="McGinnis K."/>
            <person name="Medlin L.K."/>
            <person name="Montsant A."/>
            <person name="Oudot-Le Secq M.P."/>
            <person name="Napoli C."/>
            <person name="Obornik M."/>
            <person name="Parker M.S."/>
            <person name="Petit J.L."/>
            <person name="Porcel B.M."/>
            <person name="Poulsen N."/>
            <person name="Robison M."/>
            <person name="Rychlewski L."/>
            <person name="Rynearson T.A."/>
            <person name="Schmutz J."/>
            <person name="Shapiro H."/>
            <person name="Siaut M."/>
            <person name="Stanley M."/>
            <person name="Sussman M.R."/>
            <person name="Taylor A.R."/>
            <person name="Vardi A."/>
            <person name="von Dassow P."/>
            <person name="Vyverman W."/>
            <person name="Willis A."/>
            <person name="Wyrwicz L.S."/>
            <person name="Rokhsar D.S."/>
            <person name="Weissenbach J."/>
            <person name="Armbrust E.V."/>
            <person name="Green B.R."/>
            <person name="Van de Peer Y."/>
            <person name="Grigoriev I.V."/>
        </authorList>
    </citation>
    <scope>NUCLEOTIDE SEQUENCE [LARGE SCALE GENOMIC DNA]</scope>
    <source>
        <strain evidence="6 7">CCMP1335</strain>
    </source>
</reference>
<dbReference type="PANTHER" id="PTHR10048:SF22">
    <property type="entry name" value="PHOSPHATIDYLINOSITOL 4-KINASE BETA"/>
    <property type="match status" value="1"/>
</dbReference>
<dbReference type="PROSITE" id="PS50290">
    <property type="entry name" value="PI3_4_KINASE_3"/>
    <property type="match status" value="1"/>
</dbReference>
<dbReference type="EMBL" id="CP001160">
    <property type="protein sequence ID" value="ACI65009.1"/>
    <property type="molecule type" value="Genomic_DNA"/>
</dbReference>
<sequence length="194" mass="21864">MRAYFEQVYGPPTAKSFLVAQRNFTRSLAGYSLVSYLLGLKDRHNGNIMIDTRGHIIHIDFGFAFGMAPGHEWSLERAPFKLTKDYIDVMGGVSSECFKEFQTIFVDGFKAARNNSLTALGLVEIMMYKSNYPCFTGTRYGGGVSLKRFEKRLMLDIPDAKVEKKALKLITSSIDNKGTKLYDVFQNHSNGLAY</sequence>
<dbReference type="STRING" id="35128.B5YNL9"/>
<dbReference type="InParanoid" id="B5YNL9"/>